<protein>
    <submittedName>
        <fullName evidence="2">Uncharacterized protein</fullName>
    </submittedName>
</protein>
<accession>A0A3N4I3Q7</accession>
<keyword evidence="3" id="KW-1185">Reference proteome</keyword>
<gene>
    <name evidence="2" type="ORF">BJ508DRAFT_327762</name>
</gene>
<evidence type="ECO:0000256" key="1">
    <source>
        <dbReference type="SAM" id="MobiDB-lite"/>
    </source>
</evidence>
<dbReference type="Proteomes" id="UP000275078">
    <property type="component" value="Unassembled WGS sequence"/>
</dbReference>
<proteinExistence type="predicted"/>
<name>A0A3N4I3Q7_ASCIM</name>
<evidence type="ECO:0000313" key="3">
    <source>
        <dbReference type="Proteomes" id="UP000275078"/>
    </source>
</evidence>
<feature type="compositionally biased region" description="Polar residues" evidence="1">
    <location>
        <begin position="7"/>
        <end position="19"/>
    </location>
</feature>
<reference evidence="2 3" key="1">
    <citation type="journal article" date="2018" name="Nat. Ecol. Evol.">
        <title>Pezizomycetes genomes reveal the molecular basis of ectomycorrhizal truffle lifestyle.</title>
        <authorList>
            <person name="Murat C."/>
            <person name="Payen T."/>
            <person name="Noel B."/>
            <person name="Kuo A."/>
            <person name="Morin E."/>
            <person name="Chen J."/>
            <person name="Kohler A."/>
            <person name="Krizsan K."/>
            <person name="Balestrini R."/>
            <person name="Da Silva C."/>
            <person name="Montanini B."/>
            <person name="Hainaut M."/>
            <person name="Levati E."/>
            <person name="Barry K.W."/>
            <person name="Belfiori B."/>
            <person name="Cichocki N."/>
            <person name="Clum A."/>
            <person name="Dockter R.B."/>
            <person name="Fauchery L."/>
            <person name="Guy J."/>
            <person name="Iotti M."/>
            <person name="Le Tacon F."/>
            <person name="Lindquist E.A."/>
            <person name="Lipzen A."/>
            <person name="Malagnac F."/>
            <person name="Mello A."/>
            <person name="Molinier V."/>
            <person name="Miyauchi S."/>
            <person name="Poulain J."/>
            <person name="Riccioni C."/>
            <person name="Rubini A."/>
            <person name="Sitrit Y."/>
            <person name="Splivallo R."/>
            <person name="Traeger S."/>
            <person name="Wang M."/>
            <person name="Zifcakova L."/>
            <person name="Wipf D."/>
            <person name="Zambonelli A."/>
            <person name="Paolocci F."/>
            <person name="Nowrousian M."/>
            <person name="Ottonello S."/>
            <person name="Baldrian P."/>
            <person name="Spatafora J.W."/>
            <person name="Henrissat B."/>
            <person name="Nagy L.G."/>
            <person name="Aury J.M."/>
            <person name="Wincker P."/>
            <person name="Grigoriev I.V."/>
            <person name="Bonfante P."/>
            <person name="Martin F.M."/>
        </authorList>
    </citation>
    <scope>NUCLEOTIDE SEQUENCE [LARGE SCALE GENOMIC DNA]</scope>
    <source>
        <strain evidence="2 3">RN42</strain>
    </source>
</reference>
<evidence type="ECO:0000313" key="2">
    <source>
        <dbReference type="EMBL" id="RPA80097.1"/>
    </source>
</evidence>
<dbReference type="EMBL" id="ML119692">
    <property type="protein sequence ID" value="RPA80097.1"/>
    <property type="molecule type" value="Genomic_DNA"/>
</dbReference>
<organism evidence="2 3">
    <name type="scientific">Ascobolus immersus RN42</name>
    <dbReference type="NCBI Taxonomy" id="1160509"/>
    <lineage>
        <taxon>Eukaryota</taxon>
        <taxon>Fungi</taxon>
        <taxon>Dikarya</taxon>
        <taxon>Ascomycota</taxon>
        <taxon>Pezizomycotina</taxon>
        <taxon>Pezizomycetes</taxon>
        <taxon>Pezizales</taxon>
        <taxon>Ascobolaceae</taxon>
        <taxon>Ascobolus</taxon>
    </lineage>
</organism>
<sequence length="406" mass="45220">MSKRQRSASILPTTGNGNPKTPKRDNGDQPQNRHTAAEGRNIQTAIPIEDDEQPTPVVAFDGTVIKQEKAGHRAGSYIVAKHSRDAKGRHTIGKPYKTNDRREATIKQEEIEQAIKKEPATPVRPAPHPLAAWVEDEAELGPPMPRTLGDGARRVARANERAARMGLEYEEARHGLVDIEVPPVTAPAPSNHGEDCLNYVTLSFISEPPTDLIRRSHALRQNAVVNAELRNSTLEWIKGSRPMPTMQEICRKKGILHFGVIHASYDTRLALNPMNPNRYPPAGGQKVQLEVRKDANLRLGVVVLANKHRNEDHRRVLGWMDLDHRDNIFAFASILELRATGHSVFGYITMEMETTYRGGAGEGSALHRLHQNQADRLGLRLVPESITYKVHFDAQCPESLTLDDSN</sequence>
<dbReference type="AlphaFoldDB" id="A0A3N4I3Q7"/>
<feature type="region of interest" description="Disordered" evidence="1">
    <location>
        <begin position="1"/>
        <end position="54"/>
    </location>
</feature>